<proteinExistence type="predicted"/>
<evidence type="ECO:0000256" key="2">
    <source>
        <dbReference type="ARBA" id="ARBA00022490"/>
    </source>
</evidence>
<evidence type="ECO:0000256" key="1">
    <source>
        <dbReference type="ARBA" id="ARBA00004496"/>
    </source>
</evidence>
<keyword evidence="3" id="KW-0540">Nuclease</keyword>
<accession>A0A5K0U7I7</accession>
<keyword evidence="5" id="KW-0378">Hydrolase</keyword>
<dbReference type="SUPFAM" id="SSF81301">
    <property type="entry name" value="Nucleotidyltransferase"/>
    <property type="match status" value="1"/>
</dbReference>
<feature type="domain" description="Exonuclease" evidence="6">
    <location>
        <begin position="36"/>
        <end position="209"/>
    </location>
</feature>
<evidence type="ECO:0000256" key="4">
    <source>
        <dbReference type="ARBA" id="ARBA00022759"/>
    </source>
</evidence>
<dbReference type="Proteomes" id="UP000594342">
    <property type="component" value="Unassembled WGS sequence"/>
</dbReference>
<dbReference type="InterPro" id="IPR013520">
    <property type="entry name" value="Ribonucl_H"/>
</dbReference>
<keyword evidence="4 7" id="KW-0255">Endonuclease</keyword>
<dbReference type="InterPro" id="IPR043519">
    <property type="entry name" value="NT_sf"/>
</dbReference>
<dbReference type="InterPro" id="IPR036397">
    <property type="entry name" value="RNaseH_sf"/>
</dbReference>
<dbReference type="CDD" id="cd06559">
    <property type="entry name" value="Endonuclease_V"/>
    <property type="match status" value="1"/>
</dbReference>
<evidence type="ECO:0000256" key="3">
    <source>
        <dbReference type="ARBA" id="ARBA00022722"/>
    </source>
</evidence>
<gene>
    <name evidence="7" type="ORF">YASMINEVIRUS_178</name>
</gene>
<keyword evidence="2" id="KW-0963">Cytoplasm</keyword>
<sequence>MNKFALTLEEMAFLGYLTQKEGHYFASRRVEGRDPDVYFLDCEMVETTHGPEVVLIGFGKLKSKADTPTEVSVGISFDRDSFETTTLKVKPVHEVTNYVTQITGVDKDTTFDYTLEEAVKILLGTLCEDDYLVGHHMYTDLKLMNMYHGNVIDCCMVFHHPDGPPYYYSLKDLTKMYLKKAIQTGVHDPLEDGIASYNLIRWADNSGFIKTFWRNIGEKFSPCIDLVAEALNVPVELIDCVYTRGSRAVGTNRPDSDHDLVVVLDEKCKLINGTLTRYGNVDICSYDRTYFKKLLSDNIVWAIECIYCPSEMIYIEKTNHREFFEEYRKSHLISSNESLRKSVCFESSRKIASAKKHFLNGDFSHARKHVFIAIRFMDYGRQIVKFNKLVNMRNVNNFWETLRTLSVSEIKTYNEFKNVWQKTYIDLCREFSSHIPKKRYTLNSSEKVDSGSIDSMSSTINPSVRNDQVKNCIQHLLDNMNNLEEICAEQYINVNRSKITPELVLLRYTNRTPDTVLKYVCRGVIFDTRERKLVAYPFNNFVGEYAESLVRYYFEKIDGSFASLYFYKGCWRVSTSRNPDGDSVIGVRKRCKIVFDVLFWETFREKGYDVSILNPNCTYMFELVSKDHVVVVQYDYDDLILTGVRCIDSPDFEEIDIMNKEFDQFTRPKIYSDLSVIDTMDRDKQEGLVIVTDNFDRVKIKTPDYVRKAHMFPLCVRGKQLNLNLHALKVVQENEEKEFCKYCPEYAEIVVGVRKEFDNFITNITKLYDEVVRLCSTRKDFAVYVQKYDRIYHKYLFALYDKVDPVNFMSSITTKRLYTDIFVKGKTAITHSRKTNDYGYTPENKYGKFAEDVKRWEQIQTDNSKLIVLKDKVDVDSVRFVGGLDISFDKEDDTVGVAYITVYDVKEQKIVFELHKKCKLTTPYISGFLGFREVPEYVELLEMVKHDSPEFFPEVLMMDGFGVLHHRGFGSASHIGFETGIPSIGVAKTLLFVDGLDEKVIKEKFRESCKNVGDFIELVGTSGKVYGVAYKSAKDIINPIYISVGHNISLESCIKLVTLTTKFRIPEPIRNSDIKSKLFMK</sequence>
<evidence type="ECO:0000313" key="7">
    <source>
        <dbReference type="EMBL" id="VBB17715.1"/>
    </source>
</evidence>
<dbReference type="SUPFAM" id="SSF53098">
    <property type="entry name" value="Ribonuclease H-like"/>
    <property type="match status" value="1"/>
</dbReference>
<dbReference type="GO" id="GO:0016891">
    <property type="term" value="F:RNA endonuclease activity producing 5'-phosphomonoesters, hydrolytic mechanism"/>
    <property type="evidence" value="ECO:0007669"/>
    <property type="project" value="TreeGrafter"/>
</dbReference>
<name>A0A5K0U7I7_9VIRU</name>
<protein>
    <submittedName>
        <fullName evidence="7">Endonuclease V</fullName>
    </submittedName>
</protein>
<dbReference type="Gene3D" id="3.30.2170.10">
    <property type="entry name" value="archaeoglobus fulgidus dsm 4304 superfamily"/>
    <property type="match status" value="1"/>
</dbReference>
<dbReference type="GO" id="GO:0006281">
    <property type="term" value="P:DNA repair"/>
    <property type="evidence" value="ECO:0007669"/>
    <property type="project" value="InterPro"/>
</dbReference>
<dbReference type="PANTHER" id="PTHR28511:SF1">
    <property type="entry name" value="ENDONUCLEASE V"/>
    <property type="match status" value="1"/>
</dbReference>
<reference evidence="7 8" key="1">
    <citation type="submission" date="2018-10" db="EMBL/GenBank/DDBJ databases">
        <authorList>
            <consortium name="IHU Genomes"/>
        </authorList>
    </citation>
    <scope>NUCLEOTIDE SEQUENCE [LARGE SCALE GENOMIC DNA]</scope>
    <source>
        <strain evidence="7 8">A1</strain>
    </source>
</reference>
<dbReference type="InterPro" id="IPR012337">
    <property type="entry name" value="RNaseH-like_sf"/>
</dbReference>
<keyword evidence="8" id="KW-1185">Reference proteome</keyword>
<dbReference type="EMBL" id="UPSH01000001">
    <property type="protein sequence ID" value="VBB17715.1"/>
    <property type="molecule type" value="Genomic_DNA"/>
</dbReference>
<comment type="subcellular location">
    <subcellularLocation>
        <location evidence="1">Cytoplasm</location>
    </subcellularLocation>
</comment>
<dbReference type="Pfam" id="PF04493">
    <property type="entry name" value="Endonuclease_5"/>
    <property type="match status" value="1"/>
</dbReference>
<dbReference type="InterPro" id="IPR007581">
    <property type="entry name" value="Endonuclease-V"/>
</dbReference>
<comment type="caution">
    <text evidence="7">The sequence shown here is derived from an EMBL/GenBank/DDBJ whole genome shotgun (WGS) entry which is preliminary data.</text>
</comment>
<dbReference type="Gene3D" id="3.30.420.10">
    <property type="entry name" value="Ribonuclease H-like superfamily/Ribonuclease H"/>
    <property type="match status" value="1"/>
</dbReference>
<dbReference type="GO" id="GO:0003727">
    <property type="term" value="F:single-stranded RNA binding"/>
    <property type="evidence" value="ECO:0007669"/>
    <property type="project" value="TreeGrafter"/>
</dbReference>
<evidence type="ECO:0000256" key="5">
    <source>
        <dbReference type="ARBA" id="ARBA00022801"/>
    </source>
</evidence>
<evidence type="ECO:0000313" key="8">
    <source>
        <dbReference type="Proteomes" id="UP000594342"/>
    </source>
</evidence>
<organism evidence="7 8">
    <name type="scientific">Yasminevirus sp. GU-2018</name>
    <dbReference type="NCBI Taxonomy" id="2420051"/>
    <lineage>
        <taxon>Viruses</taxon>
        <taxon>Varidnaviria</taxon>
        <taxon>Bamfordvirae</taxon>
        <taxon>Nucleocytoviricota</taxon>
        <taxon>Megaviricetes</taxon>
        <taxon>Imitervirales</taxon>
        <taxon>Mimiviridae</taxon>
        <taxon>Klosneuvirinae</taxon>
        <taxon>Yasminevirus</taxon>
        <taxon>Yasminevirus saudimassiliense</taxon>
    </lineage>
</organism>
<dbReference type="PANTHER" id="PTHR28511">
    <property type="entry name" value="ENDONUCLEASE V"/>
    <property type="match status" value="1"/>
</dbReference>
<evidence type="ECO:0000259" key="6">
    <source>
        <dbReference type="SMART" id="SM00479"/>
    </source>
</evidence>
<dbReference type="SMART" id="SM00479">
    <property type="entry name" value="EXOIII"/>
    <property type="match status" value="1"/>
</dbReference>